<dbReference type="Gene3D" id="2.40.30.10">
    <property type="entry name" value="Translation factors"/>
    <property type="match status" value="1"/>
</dbReference>
<accession>A0AAV5LRV2</accession>
<proteinExistence type="predicted"/>
<reference evidence="1 2" key="1">
    <citation type="journal article" date="2021" name="Commun. Biol.">
        <title>The genome of Shorea leprosula (Dipterocarpaceae) highlights the ecological relevance of drought in aseasonal tropical rainforests.</title>
        <authorList>
            <person name="Ng K.K.S."/>
            <person name="Kobayashi M.J."/>
            <person name="Fawcett J.A."/>
            <person name="Hatakeyama M."/>
            <person name="Paape T."/>
            <person name="Ng C.H."/>
            <person name="Ang C.C."/>
            <person name="Tnah L.H."/>
            <person name="Lee C.T."/>
            <person name="Nishiyama T."/>
            <person name="Sese J."/>
            <person name="O'Brien M.J."/>
            <person name="Copetti D."/>
            <person name="Mohd Noor M.I."/>
            <person name="Ong R.C."/>
            <person name="Putra M."/>
            <person name="Sireger I.Z."/>
            <person name="Indrioko S."/>
            <person name="Kosugi Y."/>
            <person name="Izuno A."/>
            <person name="Isagi Y."/>
            <person name="Lee S.L."/>
            <person name="Shimizu K.K."/>
        </authorList>
    </citation>
    <scope>NUCLEOTIDE SEQUENCE [LARGE SCALE GENOMIC DNA]</scope>
    <source>
        <strain evidence="1">214</strain>
    </source>
</reference>
<gene>
    <name evidence="1" type="ORF">SLEP1_g47612</name>
</gene>
<dbReference type="AlphaFoldDB" id="A0AAV5LRV2"/>
<name>A0AAV5LRV2_9ROSI</name>
<protein>
    <submittedName>
        <fullName evidence="1">Uncharacterized protein</fullName>
    </submittedName>
</protein>
<sequence length="87" mass="9481">MHGWQAQVKVRVIYCDEDKAIRAGPSENLQVKLSGIEEENVLSGFVLCSVAKPIPTVTEFTAQLQILELLDNAIFTAGSSLAHSFCC</sequence>
<dbReference type="Proteomes" id="UP001054252">
    <property type="component" value="Unassembled WGS sequence"/>
</dbReference>
<evidence type="ECO:0000313" key="2">
    <source>
        <dbReference type="Proteomes" id="UP001054252"/>
    </source>
</evidence>
<evidence type="ECO:0000313" key="1">
    <source>
        <dbReference type="EMBL" id="GKV39913.1"/>
    </source>
</evidence>
<comment type="caution">
    <text evidence="1">The sequence shown here is derived from an EMBL/GenBank/DDBJ whole genome shotgun (WGS) entry which is preliminary data.</text>
</comment>
<organism evidence="1 2">
    <name type="scientific">Rubroshorea leprosula</name>
    <dbReference type="NCBI Taxonomy" id="152421"/>
    <lineage>
        <taxon>Eukaryota</taxon>
        <taxon>Viridiplantae</taxon>
        <taxon>Streptophyta</taxon>
        <taxon>Embryophyta</taxon>
        <taxon>Tracheophyta</taxon>
        <taxon>Spermatophyta</taxon>
        <taxon>Magnoliopsida</taxon>
        <taxon>eudicotyledons</taxon>
        <taxon>Gunneridae</taxon>
        <taxon>Pentapetalae</taxon>
        <taxon>rosids</taxon>
        <taxon>malvids</taxon>
        <taxon>Malvales</taxon>
        <taxon>Dipterocarpaceae</taxon>
        <taxon>Rubroshorea</taxon>
    </lineage>
</organism>
<keyword evidence="2" id="KW-1185">Reference proteome</keyword>
<dbReference type="EMBL" id="BPVZ01000137">
    <property type="protein sequence ID" value="GKV39913.1"/>
    <property type="molecule type" value="Genomic_DNA"/>
</dbReference>